<geneLocation type="mitochondrion" evidence="6"/>
<dbReference type="AlphaFoldDB" id="A0A0G4J7H4"/>
<dbReference type="OrthoDB" id="5925at2759"/>
<dbReference type="SUPFAM" id="SSF52540">
    <property type="entry name" value="P-loop containing nucleoside triphosphate hydrolases"/>
    <property type="match status" value="1"/>
</dbReference>
<feature type="domain" description="AAA+ ATPase" evidence="4">
    <location>
        <begin position="257"/>
        <end position="392"/>
    </location>
</feature>
<evidence type="ECO:0000313" key="8">
    <source>
        <dbReference type="Proteomes" id="UP000290189"/>
    </source>
</evidence>
<reference evidence="5 7" key="1">
    <citation type="submission" date="2015-02" db="EMBL/GenBank/DDBJ databases">
        <authorList>
            <person name="Chooi Y.-H."/>
        </authorList>
    </citation>
    <scope>NUCLEOTIDE SEQUENCE [LARGE SCALE GENOMIC DNA]</scope>
    <source>
        <strain evidence="5">E3</strain>
    </source>
</reference>
<name>A0A0G4J7H4_PLABS</name>
<evidence type="ECO:0000256" key="1">
    <source>
        <dbReference type="ARBA" id="ARBA00006914"/>
    </source>
</evidence>
<evidence type="ECO:0000259" key="4">
    <source>
        <dbReference type="SMART" id="SM00382"/>
    </source>
</evidence>
<comment type="similarity">
    <text evidence="1">Belongs to the AAA ATPase family.</text>
</comment>
<dbReference type="GO" id="GO:0005524">
    <property type="term" value="F:ATP binding"/>
    <property type="evidence" value="ECO:0007669"/>
    <property type="project" value="UniProtKB-KW"/>
</dbReference>
<accession>A0A0G4J7H4</accession>
<dbReference type="PANTHER" id="PTHR23073">
    <property type="entry name" value="26S PROTEASOME REGULATORY SUBUNIT"/>
    <property type="match status" value="1"/>
</dbReference>
<dbReference type="InterPro" id="IPR027417">
    <property type="entry name" value="P-loop_NTPase"/>
</dbReference>
<dbReference type="InterPro" id="IPR050221">
    <property type="entry name" value="26S_Proteasome_ATPase"/>
</dbReference>
<keyword evidence="3" id="KW-0067">ATP-binding</keyword>
<evidence type="ECO:0000313" key="6">
    <source>
        <dbReference type="EMBL" id="SPQ95437.1"/>
    </source>
</evidence>
<sequence>MTRRWWGGFRVWARMAMRSSWPVGARVVRMAAMPTLGAGASVALMYDGWAQHDHHHQQQRGLAGEAAMSELSARIKKVREAHGASTWPKVSWRMLPDSVIDVWWHHGSDVDCGDVLARLLTDLGGRMTAEAAYVDTQVDKPVLKFSEPSRNIEVLMVRKGSSAGIYLRKRGSWSIAEIDAVVKAYEVAYVPVAQASSELASLGVRVYQPSAKLTWSDLAGCEAIAKEITTTVIDSTLHADLFDDIMKMTRARPESNRPRAVLFEGHPGTGKTTAAKIIASQGSLPLVFVPLQSIMSMYYGQSEKKLAEIFSAVDKLGDAVIFIDEIDSIAPSRESDIHEATRRILSVILQRIDGLESSARNSLVIAATNRKQDLDSALLSRFDVVVRFNDPNGEQRAKIFKQYAVHLTDEQLTALAEQSETLTGRDIRDVCAHAERAWGSSLIANAKLADRSPGSVPASPPPFDQYLESLRTRLSGLRI</sequence>
<evidence type="ECO:0000313" key="7">
    <source>
        <dbReference type="Proteomes" id="UP000039324"/>
    </source>
</evidence>
<keyword evidence="2" id="KW-0547">Nucleotide-binding</keyword>
<dbReference type="SMART" id="SM00382">
    <property type="entry name" value="AAA"/>
    <property type="match status" value="1"/>
</dbReference>
<keyword evidence="6" id="KW-0496">Mitochondrion</keyword>
<dbReference type="STRING" id="37360.A0A0G4J7H4"/>
<proteinExistence type="inferred from homology"/>
<reference evidence="6 8" key="2">
    <citation type="submission" date="2018-03" db="EMBL/GenBank/DDBJ databases">
        <authorList>
            <person name="Fogelqvist J."/>
        </authorList>
    </citation>
    <scope>NUCLEOTIDE SEQUENCE [LARGE SCALE GENOMIC DNA]</scope>
</reference>
<dbReference type="Gene3D" id="3.40.50.300">
    <property type="entry name" value="P-loop containing nucleotide triphosphate hydrolases"/>
    <property type="match status" value="1"/>
</dbReference>
<dbReference type="Pfam" id="PF00004">
    <property type="entry name" value="AAA"/>
    <property type="match status" value="1"/>
</dbReference>
<dbReference type="EMBL" id="CDSF01000144">
    <property type="protein sequence ID" value="CEP03196.1"/>
    <property type="molecule type" value="Genomic_DNA"/>
</dbReference>
<dbReference type="Proteomes" id="UP000039324">
    <property type="component" value="Unassembled WGS sequence"/>
</dbReference>
<organism evidence="5 7">
    <name type="scientific">Plasmodiophora brassicae</name>
    <name type="common">Clubroot disease agent</name>
    <dbReference type="NCBI Taxonomy" id="37360"/>
    <lineage>
        <taxon>Eukaryota</taxon>
        <taxon>Sar</taxon>
        <taxon>Rhizaria</taxon>
        <taxon>Endomyxa</taxon>
        <taxon>Phytomyxea</taxon>
        <taxon>Plasmodiophorida</taxon>
        <taxon>Plasmodiophoridae</taxon>
        <taxon>Plasmodiophora</taxon>
    </lineage>
</organism>
<dbReference type="CDD" id="cd19481">
    <property type="entry name" value="RecA-like_protease"/>
    <property type="match status" value="1"/>
</dbReference>
<evidence type="ECO:0000313" key="5">
    <source>
        <dbReference type="EMBL" id="CEP03196.1"/>
    </source>
</evidence>
<evidence type="ECO:0000256" key="3">
    <source>
        <dbReference type="ARBA" id="ARBA00022840"/>
    </source>
</evidence>
<dbReference type="GO" id="GO:0016887">
    <property type="term" value="F:ATP hydrolysis activity"/>
    <property type="evidence" value="ECO:0007669"/>
    <property type="project" value="InterPro"/>
</dbReference>
<dbReference type="Proteomes" id="UP000290189">
    <property type="component" value="Unassembled WGS sequence"/>
</dbReference>
<gene>
    <name evidence="5" type="ORF">PBRA_002956</name>
    <name evidence="6" type="ORF">PLBR_LOCUS2652</name>
</gene>
<dbReference type="InterPro" id="IPR003959">
    <property type="entry name" value="ATPase_AAA_core"/>
</dbReference>
<dbReference type="EMBL" id="OVEO01000004">
    <property type="protein sequence ID" value="SPQ95437.1"/>
    <property type="molecule type" value="Genomic_DNA"/>
</dbReference>
<protein>
    <recommendedName>
        <fullName evidence="4">AAA+ ATPase domain-containing protein</fullName>
    </recommendedName>
</protein>
<keyword evidence="7" id="KW-1185">Reference proteome</keyword>
<evidence type="ECO:0000256" key="2">
    <source>
        <dbReference type="ARBA" id="ARBA00022741"/>
    </source>
</evidence>
<dbReference type="InterPro" id="IPR003593">
    <property type="entry name" value="AAA+_ATPase"/>
</dbReference>